<dbReference type="InterPro" id="IPR043195">
    <property type="entry name" value="TTC12"/>
</dbReference>
<feature type="repeat" description="TPR" evidence="1">
    <location>
        <begin position="86"/>
        <end position="119"/>
    </location>
</feature>
<dbReference type="GeneTree" id="ENSGT00940000164257"/>
<dbReference type="GO" id="GO:0005737">
    <property type="term" value="C:cytoplasm"/>
    <property type="evidence" value="ECO:0007669"/>
    <property type="project" value="TreeGrafter"/>
</dbReference>
<dbReference type="InterPro" id="IPR019734">
    <property type="entry name" value="TPR_rpt"/>
</dbReference>
<name>A0A3Q2D8X8_CYPVA</name>
<accession>A0A3Q2D8X8</accession>
<evidence type="ECO:0000256" key="1">
    <source>
        <dbReference type="PROSITE-ProRule" id="PRU00339"/>
    </source>
</evidence>
<dbReference type="AlphaFoldDB" id="A0A3Q2D8X8"/>
<dbReference type="InterPro" id="IPR011990">
    <property type="entry name" value="TPR-like_helical_dom_sf"/>
</dbReference>
<protein>
    <recommendedName>
        <fullName evidence="4">Tetratricopeptide repeat domain 12</fullName>
    </recommendedName>
</protein>
<dbReference type="Proteomes" id="UP000265020">
    <property type="component" value="Unassembled WGS sequence"/>
</dbReference>
<reference evidence="2" key="2">
    <citation type="submission" date="2025-09" db="UniProtKB">
        <authorList>
            <consortium name="Ensembl"/>
        </authorList>
    </citation>
    <scope>IDENTIFICATION</scope>
</reference>
<organism evidence="2 3">
    <name type="scientific">Cyprinodon variegatus</name>
    <name type="common">Sheepshead minnow</name>
    <dbReference type="NCBI Taxonomy" id="28743"/>
    <lineage>
        <taxon>Eukaryota</taxon>
        <taxon>Metazoa</taxon>
        <taxon>Chordata</taxon>
        <taxon>Craniata</taxon>
        <taxon>Vertebrata</taxon>
        <taxon>Euteleostomi</taxon>
        <taxon>Actinopterygii</taxon>
        <taxon>Neopterygii</taxon>
        <taxon>Teleostei</taxon>
        <taxon>Neoteleostei</taxon>
        <taxon>Acanthomorphata</taxon>
        <taxon>Ovalentaria</taxon>
        <taxon>Atherinomorphae</taxon>
        <taxon>Cyprinodontiformes</taxon>
        <taxon>Cyprinodontidae</taxon>
        <taxon>Cyprinodon</taxon>
    </lineage>
</organism>
<evidence type="ECO:0000313" key="3">
    <source>
        <dbReference type="Proteomes" id="UP000265020"/>
    </source>
</evidence>
<dbReference type="OMA" id="TDCECSN"/>
<dbReference type="PANTHER" id="PTHR46540">
    <property type="entry name" value="TETRATRICOPEPTIDE REPEAT PROTEIN 12"/>
    <property type="match status" value="1"/>
</dbReference>
<dbReference type="SMART" id="SM00028">
    <property type="entry name" value="TPR"/>
    <property type="match status" value="2"/>
</dbReference>
<dbReference type="GO" id="GO:0007288">
    <property type="term" value="P:sperm axoneme assembly"/>
    <property type="evidence" value="ECO:0007669"/>
    <property type="project" value="TreeGrafter"/>
</dbReference>
<proteinExistence type="predicted"/>
<reference evidence="2" key="1">
    <citation type="submission" date="2025-08" db="UniProtKB">
        <authorList>
            <consortium name="Ensembl"/>
        </authorList>
    </citation>
    <scope>IDENTIFICATION</scope>
</reference>
<dbReference type="GO" id="GO:0005813">
    <property type="term" value="C:centrosome"/>
    <property type="evidence" value="ECO:0007669"/>
    <property type="project" value="TreeGrafter"/>
</dbReference>
<dbReference type="STRING" id="28743.ENSCVAP00000015196"/>
<dbReference type="SUPFAM" id="SSF48452">
    <property type="entry name" value="TPR-like"/>
    <property type="match status" value="1"/>
</dbReference>
<dbReference type="PROSITE" id="PS50005">
    <property type="entry name" value="TPR"/>
    <property type="match status" value="1"/>
</dbReference>
<dbReference type="PANTHER" id="PTHR46540:SF1">
    <property type="entry name" value="TETRATRICOPEPTIDE REPEAT PROTEIN 12"/>
    <property type="match status" value="1"/>
</dbReference>
<sequence>ILSLNCLDAEDRAFKREAKLKEATALKNKGNAAYEKQEYEDAVKYYSDGLAVLKDMQPLYTNRAQVNISFITSQSSLSLQCNERCIKAYVHMGKAYLGLKKYNEAKSCFEKIQEIEPGRGKMVKEYLELVDLEENKDCQERKAMEELVKGEGKFTAVPQLLERLSRVGRTPLYYCAGLESLSRAVTDCECFFRKLCTGLFSI</sequence>
<dbReference type="Gene3D" id="1.25.40.10">
    <property type="entry name" value="Tetratricopeptide repeat domain"/>
    <property type="match status" value="2"/>
</dbReference>
<dbReference type="Ensembl" id="ENSCVAT00000031423.1">
    <property type="protein sequence ID" value="ENSCVAP00000015196.1"/>
    <property type="gene ID" value="ENSCVAG00000017972.1"/>
</dbReference>
<keyword evidence="1" id="KW-0802">TPR repeat</keyword>
<dbReference type="Pfam" id="PF13181">
    <property type="entry name" value="TPR_8"/>
    <property type="match status" value="1"/>
</dbReference>
<dbReference type="GO" id="GO:0070286">
    <property type="term" value="P:axonemal dynein complex assembly"/>
    <property type="evidence" value="ECO:0007669"/>
    <property type="project" value="TreeGrafter"/>
</dbReference>
<evidence type="ECO:0008006" key="4">
    <source>
        <dbReference type="Google" id="ProtNLM"/>
    </source>
</evidence>
<evidence type="ECO:0000313" key="2">
    <source>
        <dbReference type="Ensembl" id="ENSCVAP00000015196.1"/>
    </source>
</evidence>
<keyword evidence="3" id="KW-1185">Reference proteome</keyword>